<comment type="similarity">
    <text evidence="1">Belongs to the prokaryotic molybdopterin-containing oxidoreductase family.</text>
</comment>
<evidence type="ECO:0000259" key="9">
    <source>
        <dbReference type="PROSITE" id="PS51669"/>
    </source>
</evidence>
<dbReference type="GO" id="GO:0043546">
    <property type="term" value="F:molybdopterin cofactor binding"/>
    <property type="evidence" value="ECO:0007669"/>
    <property type="project" value="InterPro"/>
</dbReference>
<dbReference type="InterPro" id="IPR027467">
    <property type="entry name" value="MopterinOxRdtase_cofactor_BS"/>
</dbReference>
<evidence type="ECO:0000256" key="2">
    <source>
        <dbReference type="ARBA" id="ARBA00022485"/>
    </source>
</evidence>
<keyword evidence="11" id="KW-1185">Reference proteome</keyword>
<dbReference type="RefSeq" id="WP_137621603.1">
    <property type="nucleotide sequence ID" value="NZ_NXMA01000002.1"/>
</dbReference>
<dbReference type="InterPro" id="IPR006656">
    <property type="entry name" value="Mopterin_OxRdtase"/>
</dbReference>
<dbReference type="SUPFAM" id="SSF50692">
    <property type="entry name" value="ADC-like"/>
    <property type="match status" value="1"/>
</dbReference>
<keyword evidence="5" id="KW-0732">Signal</keyword>
<evidence type="ECO:0000256" key="8">
    <source>
        <dbReference type="ARBA" id="ARBA00023014"/>
    </source>
</evidence>
<evidence type="ECO:0000256" key="7">
    <source>
        <dbReference type="ARBA" id="ARBA00023004"/>
    </source>
</evidence>
<feature type="domain" description="4Fe-4S Mo/W bis-MGD-type" evidence="9">
    <location>
        <begin position="36"/>
        <end position="92"/>
    </location>
</feature>
<evidence type="ECO:0000256" key="4">
    <source>
        <dbReference type="ARBA" id="ARBA00022723"/>
    </source>
</evidence>
<dbReference type="SUPFAM" id="SSF53706">
    <property type="entry name" value="Formate dehydrogenase/DMSO reductase, domains 1-3"/>
    <property type="match status" value="1"/>
</dbReference>
<dbReference type="InterPro" id="IPR006657">
    <property type="entry name" value="MoPterin_dinucl-bd_dom"/>
</dbReference>
<dbReference type="Gene3D" id="2.40.40.20">
    <property type="match status" value="1"/>
</dbReference>
<dbReference type="CDD" id="cd02778">
    <property type="entry name" value="MopB_CT_Thiosulfate-R-like"/>
    <property type="match status" value="1"/>
</dbReference>
<evidence type="ECO:0000256" key="3">
    <source>
        <dbReference type="ARBA" id="ARBA00022505"/>
    </source>
</evidence>
<dbReference type="Gene3D" id="3.40.50.740">
    <property type="match status" value="1"/>
</dbReference>
<dbReference type="NCBIfam" id="NF012032">
    <property type="entry name" value="PRK15488.1"/>
    <property type="match status" value="1"/>
</dbReference>
<evidence type="ECO:0000313" key="11">
    <source>
        <dbReference type="Proteomes" id="UP000310353"/>
    </source>
</evidence>
<comment type="caution">
    <text evidence="10">The sequence shown here is derived from an EMBL/GenBank/DDBJ whole genome shotgun (WGS) entry which is preliminary data.</text>
</comment>
<protein>
    <submittedName>
        <fullName evidence="10">Thiosulfate reductase PhsA</fullName>
    </submittedName>
</protein>
<keyword evidence="8" id="KW-0411">Iron-sulfur</keyword>
<accession>A0A4V6DYT7</accession>
<organism evidence="10 11">
    <name type="scientific">Campylobacter aviculae</name>
    <dbReference type="NCBI Taxonomy" id="2510190"/>
    <lineage>
        <taxon>Bacteria</taxon>
        <taxon>Pseudomonadati</taxon>
        <taxon>Campylobacterota</taxon>
        <taxon>Epsilonproteobacteria</taxon>
        <taxon>Campylobacterales</taxon>
        <taxon>Campylobacteraceae</taxon>
        <taxon>Campylobacter</taxon>
    </lineage>
</organism>
<keyword evidence="3" id="KW-0500">Molybdenum</keyword>
<evidence type="ECO:0000256" key="5">
    <source>
        <dbReference type="ARBA" id="ARBA00022729"/>
    </source>
</evidence>
<dbReference type="CDD" id="cd02755">
    <property type="entry name" value="MopB_Thiosulfate-R-like"/>
    <property type="match status" value="1"/>
</dbReference>
<dbReference type="GO" id="GO:0051539">
    <property type="term" value="F:4 iron, 4 sulfur cluster binding"/>
    <property type="evidence" value="ECO:0007669"/>
    <property type="project" value="UniProtKB-KW"/>
</dbReference>
<dbReference type="PROSITE" id="PS00551">
    <property type="entry name" value="MOLYBDOPTERIN_PROK_1"/>
    <property type="match status" value="1"/>
</dbReference>
<dbReference type="AlphaFoldDB" id="A0A4V6DYT7"/>
<dbReference type="Gene3D" id="3.40.228.10">
    <property type="entry name" value="Dimethylsulfoxide Reductase, domain 2"/>
    <property type="match status" value="1"/>
</dbReference>
<dbReference type="Proteomes" id="UP000310353">
    <property type="component" value="Unassembled WGS sequence"/>
</dbReference>
<dbReference type="Pfam" id="PF04879">
    <property type="entry name" value="Molybdop_Fe4S4"/>
    <property type="match status" value="1"/>
</dbReference>
<evidence type="ECO:0000313" key="10">
    <source>
        <dbReference type="EMBL" id="TKX32902.1"/>
    </source>
</evidence>
<gene>
    <name evidence="10" type="ORF">CQA76_01035</name>
</gene>
<dbReference type="PROSITE" id="PS51669">
    <property type="entry name" value="4FE4S_MOW_BIS_MGD"/>
    <property type="match status" value="1"/>
</dbReference>
<dbReference type="PANTHER" id="PTHR43742">
    <property type="entry name" value="TRIMETHYLAMINE-N-OXIDE REDUCTASE"/>
    <property type="match status" value="1"/>
</dbReference>
<dbReference type="PANTHER" id="PTHR43742:SF9">
    <property type="entry name" value="TETRATHIONATE REDUCTASE SUBUNIT A"/>
    <property type="match status" value="1"/>
</dbReference>
<keyword evidence="4" id="KW-0479">Metal-binding</keyword>
<dbReference type="SMART" id="SM00926">
    <property type="entry name" value="Molybdop_Fe4S4"/>
    <property type="match status" value="1"/>
</dbReference>
<dbReference type="InterPro" id="IPR009010">
    <property type="entry name" value="Asp_de-COase-like_dom_sf"/>
</dbReference>
<dbReference type="EMBL" id="NXMA01000002">
    <property type="protein sequence ID" value="TKX32902.1"/>
    <property type="molecule type" value="Genomic_DNA"/>
</dbReference>
<dbReference type="InterPro" id="IPR050612">
    <property type="entry name" value="Prok_Mopterin_Oxidored"/>
</dbReference>
<keyword evidence="6" id="KW-0560">Oxidoreductase</keyword>
<evidence type="ECO:0000256" key="6">
    <source>
        <dbReference type="ARBA" id="ARBA00023002"/>
    </source>
</evidence>
<reference evidence="10 11" key="1">
    <citation type="submission" date="2018-05" db="EMBL/GenBank/DDBJ databases">
        <title>Novel Campyloabacter and Helicobacter Species and Strains.</title>
        <authorList>
            <person name="Mannion A.J."/>
            <person name="Shen Z."/>
            <person name="Fox J.G."/>
        </authorList>
    </citation>
    <scope>NUCLEOTIDE SEQUENCE [LARGE SCALE GENOMIC DNA]</scope>
    <source>
        <strain evidence="11">MIT17-670</strain>
    </source>
</reference>
<name>A0A4V6DYT7_9BACT</name>
<keyword evidence="2" id="KW-0004">4Fe-4S</keyword>
<sequence length="758" mass="85266">MSIHRRDFLKCTGIGSIVLSMPGLLGAFNGEIKSSKKFVKSICEMCSTRCPIEVRLDDNKNIFIQGNNFSKSTEGKICARGGSGVNQLFDPKRLVKPLMRVGEKGEGKWKEISWEEAYDFISKKLNELKQNYEPQSVAFAAKSGPEQIFLNQFAYAYGSPNIFDHGCTCPSSYTTALKSVYGTSSLSRDYSNTKFMLNFGHNVYEGIVISYVRDITKALSKGAKLISLDPRFSILSSKANEWLPIKPGGDVAFMLAFVHTLIFNELYDKKFIEKYTIGFDKLKESVKDYTPEKMAPYCDISAEKIVSLAKECASFAPHCIVDYGHRSTFSSEEIELRRAIAIANALLGNIESEGGMYFPKSASLYNKIACQKVAPEFKGSILPKISAPNIPRIDGVDIKRGEFSKISKSRGIYSKVFDAILNENPYPVKGLFITRSNPVMTINESQKVVEALKKLELFVCVDIYLGDSAQYADIILPESTYLERDEQFLSHNGKNPGYQVRQKVLEPIGDTKASSQIYKELAEKMGLDKFFPYKDIEDFRMKQAFEYPEEIFELKNKGILSYSIPLLARDKESIAKFIEKYPLSKQFLDKDGEFSELMKCKTESGKIELFDEVLEKACKRGGLSFNDPKLKTKDEQFYFIQGKVAVHTNAHTANVPWLNHLMDHNAVWINQNIANKLNLKKGDKIKIKSKFGEQIADVLPTIGIREDTLFGYFGFGHTSKWQQISYKKGISASHLLADTISPVSGNSVHTIGVNIEKI</sequence>
<dbReference type="OrthoDB" id="9803192at2"/>
<dbReference type="InterPro" id="IPR006963">
    <property type="entry name" value="Mopterin_OxRdtase_4Fe-4S_dom"/>
</dbReference>
<keyword evidence="7" id="KW-0408">Iron</keyword>
<proteinExistence type="inferred from homology"/>
<dbReference type="Pfam" id="PF01568">
    <property type="entry name" value="Molydop_binding"/>
    <property type="match status" value="1"/>
</dbReference>
<evidence type="ECO:0000256" key="1">
    <source>
        <dbReference type="ARBA" id="ARBA00010312"/>
    </source>
</evidence>
<dbReference type="GO" id="GO:0046872">
    <property type="term" value="F:metal ion binding"/>
    <property type="evidence" value="ECO:0007669"/>
    <property type="project" value="UniProtKB-KW"/>
</dbReference>
<dbReference type="Gene3D" id="2.20.25.90">
    <property type="entry name" value="ADC-like domains"/>
    <property type="match status" value="1"/>
</dbReference>
<dbReference type="GO" id="GO:0016491">
    <property type="term" value="F:oxidoreductase activity"/>
    <property type="evidence" value="ECO:0007669"/>
    <property type="project" value="UniProtKB-KW"/>
</dbReference>
<dbReference type="Pfam" id="PF00384">
    <property type="entry name" value="Molybdopterin"/>
    <property type="match status" value="1"/>
</dbReference>